<name>A0A6P7SSZ2_9MOLL</name>
<organism evidence="2 3">
    <name type="scientific">Octopus sinensis</name>
    <name type="common">East Asian common octopus</name>
    <dbReference type="NCBI Taxonomy" id="2607531"/>
    <lineage>
        <taxon>Eukaryota</taxon>
        <taxon>Metazoa</taxon>
        <taxon>Spiralia</taxon>
        <taxon>Lophotrochozoa</taxon>
        <taxon>Mollusca</taxon>
        <taxon>Cephalopoda</taxon>
        <taxon>Coleoidea</taxon>
        <taxon>Octopodiformes</taxon>
        <taxon>Octopoda</taxon>
        <taxon>Incirrata</taxon>
        <taxon>Octopodidae</taxon>
        <taxon>Octopus</taxon>
    </lineage>
</organism>
<dbReference type="Gene3D" id="3.60.10.10">
    <property type="entry name" value="Endonuclease/exonuclease/phosphatase"/>
    <property type="match status" value="1"/>
</dbReference>
<dbReference type="SUPFAM" id="SSF56219">
    <property type="entry name" value="DNase I-like"/>
    <property type="match status" value="1"/>
</dbReference>
<accession>A0A6P7SSZ2</accession>
<dbReference type="Proteomes" id="UP000515154">
    <property type="component" value="Linkage group LG10"/>
</dbReference>
<evidence type="ECO:0000256" key="1">
    <source>
        <dbReference type="SAM" id="MobiDB-lite"/>
    </source>
</evidence>
<keyword evidence="2" id="KW-1185">Reference proteome</keyword>
<evidence type="ECO:0000313" key="2">
    <source>
        <dbReference type="Proteomes" id="UP000515154"/>
    </source>
</evidence>
<reference evidence="3" key="1">
    <citation type="submission" date="2025-08" db="UniProtKB">
        <authorList>
            <consortium name="RefSeq"/>
        </authorList>
    </citation>
    <scope>IDENTIFICATION</scope>
</reference>
<protein>
    <submittedName>
        <fullName evidence="3">Uncharacterized protein LOC115216288</fullName>
    </submittedName>
</protein>
<evidence type="ECO:0000313" key="3">
    <source>
        <dbReference type="RefSeq" id="XP_029641349.1"/>
    </source>
</evidence>
<feature type="region of interest" description="Disordered" evidence="1">
    <location>
        <begin position="1"/>
        <end position="25"/>
    </location>
</feature>
<feature type="compositionally biased region" description="Basic residues" evidence="1">
    <location>
        <begin position="1"/>
        <end position="12"/>
    </location>
</feature>
<sequence>MAKTARKTKRKERQSGHSMTAECNSSDERLLRITGSRGPSWNGTKLAICTYNCRSLAGWQELNHLMEERKKIKCDVLGLCETCWKKKPSIRWQDGCTVRLGRAEGARSVGGIGFIVSKEWASRVDSCQFISSRIGVLNVNLSGKATLKIVQTYAPTRASDDDEVEEFYRQLDKGLAMKSTYTVVMGDFKAKRSSSGEGEGRHRREEGEDGAVFCVEGKTCPSLQRGKAAGSHHADWYQGDDIDDDYNSLIGKLKASLKKVKGVCPREKKGRISKETTKLLEERKNMKRTIDHHLEYSILSRVIRQQLQKDFEAYRMEKLLKAAEEKKTLKKCKRDRVLYRSEVTALKNTDGILVNVKSEMKKVCEDFYTKLFKSTRNVQPLQEENVPPILVSDVERAIGSMKNGKAPGIDGITSDVQKSGREQLWKILAERFTHYLDEGRIPS</sequence>
<dbReference type="AlphaFoldDB" id="A0A6P7SSZ2"/>
<gene>
    <name evidence="3" type="primary">LOC115216288</name>
</gene>
<proteinExistence type="predicted"/>
<dbReference type="InterPro" id="IPR036691">
    <property type="entry name" value="Endo/exonu/phosph_ase_sf"/>
</dbReference>
<dbReference type="RefSeq" id="XP_029641349.1">
    <property type="nucleotide sequence ID" value="XM_029785489.1"/>
</dbReference>
<dbReference type="KEGG" id="osn:115216288"/>